<evidence type="ECO:0000313" key="3">
    <source>
        <dbReference type="Proteomes" id="UP000029409"/>
    </source>
</evidence>
<protein>
    <recommendedName>
        <fullName evidence="1">DUF4440 domain-containing protein</fullName>
    </recommendedName>
</protein>
<accession>A0A089HUY0</accession>
<gene>
    <name evidence="2" type="ORF">PDUR_21385</name>
</gene>
<dbReference type="SUPFAM" id="SSF54427">
    <property type="entry name" value="NTF2-like"/>
    <property type="match status" value="1"/>
</dbReference>
<sequence length="123" mass="13627">MGDIRKVIESNNQLFVQAVQQKNAAVITDLYTKQAILIPSGSANIQGSEAIHSFWVTMLNNGLTDLALESKEIQAGGEFQVRESGIAHLTLQNGEEEIHPTSGYVVLWRLEDGAWKIDIDIMF</sequence>
<evidence type="ECO:0000259" key="1">
    <source>
        <dbReference type="Pfam" id="PF14534"/>
    </source>
</evidence>
<dbReference type="Pfam" id="PF14534">
    <property type="entry name" value="DUF4440"/>
    <property type="match status" value="1"/>
</dbReference>
<feature type="domain" description="DUF4440" evidence="1">
    <location>
        <begin position="13"/>
        <end position="117"/>
    </location>
</feature>
<organism evidence="2 3">
    <name type="scientific">Paenibacillus durus</name>
    <name type="common">Paenibacillus azotofixans</name>
    <dbReference type="NCBI Taxonomy" id="44251"/>
    <lineage>
        <taxon>Bacteria</taxon>
        <taxon>Bacillati</taxon>
        <taxon>Bacillota</taxon>
        <taxon>Bacilli</taxon>
        <taxon>Bacillales</taxon>
        <taxon>Paenibacillaceae</taxon>
        <taxon>Paenibacillus</taxon>
    </lineage>
</organism>
<dbReference type="InterPro" id="IPR027843">
    <property type="entry name" value="DUF4440"/>
</dbReference>
<keyword evidence="3" id="KW-1185">Reference proteome</keyword>
<dbReference type="RefSeq" id="WP_042207981.1">
    <property type="nucleotide sequence ID" value="NZ_CP009288.1"/>
</dbReference>
<evidence type="ECO:0000313" key="2">
    <source>
        <dbReference type="EMBL" id="AIQ14183.1"/>
    </source>
</evidence>
<dbReference type="eggNOG" id="COG4319">
    <property type="taxonomic scope" value="Bacteria"/>
</dbReference>
<proteinExistence type="predicted"/>
<dbReference type="InterPro" id="IPR032710">
    <property type="entry name" value="NTF2-like_dom_sf"/>
</dbReference>
<dbReference type="Proteomes" id="UP000029409">
    <property type="component" value="Chromosome"/>
</dbReference>
<dbReference type="EMBL" id="CP009288">
    <property type="protein sequence ID" value="AIQ14183.1"/>
    <property type="molecule type" value="Genomic_DNA"/>
</dbReference>
<name>A0A089HUY0_PAEDU</name>
<dbReference type="Gene3D" id="3.10.450.50">
    <property type="match status" value="1"/>
</dbReference>
<dbReference type="STRING" id="44251.PDUR_21385"/>
<reference evidence="2 3" key="1">
    <citation type="submission" date="2014-08" db="EMBL/GenBank/DDBJ databases">
        <title>Comparative genomics of the Paenibacillus odorifer group.</title>
        <authorList>
            <person name="den Bakker H.C."/>
            <person name="Tsai Y.-C."/>
            <person name="Martin N."/>
            <person name="Korlach J."/>
            <person name="Wiedmann M."/>
        </authorList>
    </citation>
    <scope>NUCLEOTIDE SEQUENCE [LARGE SCALE GENOMIC DNA]</scope>
    <source>
        <strain evidence="2 3">DSM 1735</strain>
    </source>
</reference>
<dbReference type="KEGG" id="pdu:PDUR_21385"/>
<dbReference type="AlphaFoldDB" id="A0A089HUY0"/>